<organism evidence="10 11">
    <name type="scientific">Erythroxylum novogranatense</name>
    <dbReference type="NCBI Taxonomy" id="1862640"/>
    <lineage>
        <taxon>Eukaryota</taxon>
        <taxon>Viridiplantae</taxon>
        <taxon>Streptophyta</taxon>
        <taxon>Embryophyta</taxon>
        <taxon>Tracheophyta</taxon>
        <taxon>Spermatophyta</taxon>
        <taxon>Magnoliopsida</taxon>
        <taxon>eudicotyledons</taxon>
        <taxon>Gunneridae</taxon>
        <taxon>Pentapetalae</taxon>
        <taxon>rosids</taxon>
        <taxon>fabids</taxon>
        <taxon>Malpighiales</taxon>
        <taxon>Erythroxylaceae</taxon>
        <taxon>Erythroxylum</taxon>
    </lineage>
</organism>
<evidence type="ECO:0000313" key="10">
    <source>
        <dbReference type="EMBL" id="KAJ8774132.1"/>
    </source>
</evidence>
<evidence type="ECO:0000256" key="1">
    <source>
        <dbReference type="ARBA" id="ARBA00004123"/>
    </source>
</evidence>
<evidence type="ECO:0000313" key="11">
    <source>
        <dbReference type="Proteomes" id="UP001159364"/>
    </source>
</evidence>
<proteinExistence type="predicted"/>
<protein>
    <submittedName>
        <fullName evidence="10">Uncharacterized protein</fullName>
    </submittedName>
</protein>
<dbReference type="InterPro" id="IPR007128">
    <property type="entry name" value="PMF1/Nnf1"/>
</dbReference>
<keyword evidence="7" id="KW-0539">Nucleus</keyword>
<name>A0AAV8U4A5_9ROSI</name>
<dbReference type="PANTHER" id="PTHR15459">
    <property type="entry name" value="POLYAMINE-MODULATED FACTOR 1"/>
    <property type="match status" value="1"/>
</dbReference>
<sequence>MEIGKGERQVDLVKSFKLAVRSLLTCCSAQDFSDAFSSFSGIEQQRLRRLFIQAFHSVLLMFLCFPFSQFPPNILQVITSLHPLIEEEFESLCLETQVGTALDRVEQLVEEQSLDPLSSEKTNVSVVARDLWTTKENEIRQLQGILERAEEQNCLIRSQIELLKKRMQDIPGSGENIRKLRKTIANYGGCSNGL</sequence>
<comment type="caution">
    <text evidence="10">The sequence shown here is derived from an EMBL/GenBank/DDBJ whole genome shotgun (WGS) entry which is preliminary data.</text>
</comment>
<keyword evidence="6" id="KW-0995">Kinetochore</keyword>
<dbReference type="EMBL" id="JAIWQS010000001">
    <property type="protein sequence ID" value="KAJ8774132.1"/>
    <property type="molecule type" value="Genomic_DNA"/>
</dbReference>
<keyword evidence="3" id="KW-0158">Chromosome</keyword>
<dbReference type="AlphaFoldDB" id="A0AAV8U4A5"/>
<evidence type="ECO:0000256" key="9">
    <source>
        <dbReference type="ARBA" id="ARBA00023328"/>
    </source>
</evidence>
<evidence type="ECO:0000256" key="5">
    <source>
        <dbReference type="ARBA" id="ARBA00022776"/>
    </source>
</evidence>
<gene>
    <name evidence="10" type="ORF">K2173_009563</name>
</gene>
<comment type="subcellular location">
    <subcellularLocation>
        <location evidence="2">Chromosome</location>
        <location evidence="2">Centromere</location>
        <location evidence="2">Kinetochore</location>
    </subcellularLocation>
    <subcellularLocation>
        <location evidence="1">Nucleus</location>
    </subcellularLocation>
</comment>
<dbReference type="Pfam" id="PF03980">
    <property type="entry name" value="Nnf1"/>
    <property type="match status" value="1"/>
</dbReference>
<dbReference type="Proteomes" id="UP001159364">
    <property type="component" value="Linkage Group LG01"/>
</dbReference>
<keyword evidence="8" id="KW-0131">Cell cycle</keyword>
<evidence type="ECO:0000256" key="7">
    <source>
        <dbReference type="ARBA" id="ARBA00023242"/>
    </source>
</evidence>
<evidence type="ECO:0000256" key="3">
    <source>
        <dbReference type="ARBA" id="ARBA00022454"/>
    </source>
</evidence>
<keyword evidence="4" id="KW-0132">Cell division</keyword>
<dbReference type="GO" id="GO:0007059">
    <property type="term" value="P:chromosome segregation"/>
    <property type="evidence" value="ECO:0007669"/>
    <property type="project" value="TreeGrafter"/>
</dbReference>
<keyword evidence="9" id="KW-0137">Centromere</keyword>
<keyword evidence="11" id="KW-1185">Reference proteome</keyword>
<reference evidence="10 11" key="1">
    <citation type="submission" date="2021-09" db="EMBL/GenBank/DDBJ databases">
        <title>Genomic insights and catalytic innovation underlie evolution of tropane alkaloids biosynthesis.</title>
        <authorList>
            <person name="Wang Y.-J."/>
            <person name="Tian T."/>
            <person name="Huang J.-P."/>
            <person name="Huang S.-X."/>
        </authorList>
    </citation>
    <scope>NUCLEOTIDE SEQUENCE [LARGE SCALE GENOMIC DNA]</scope>
    <source>
        <strain evidence="10">KIB-2018</strain>
        <tissue evidence="10">Leaf</tissue>
    </source>
</reference>
<keyword evidence="5" id="KW-0498">Mitosis</keyword>
<evidence type="ECO:0000256" key="6">
    <source>
        <dbReference type="ARBA" id="ARBA00022838"/>
    </source>
</evidence>
<dbReference type="GO" id="GO:0051301">
    <property type="term" value="P:cell division"/>
    <property type="evidence" value="ECO:0007669"/>
    <property type="project" value="UniProtKB-KW"/>
</dbReference>
<accession>A0AAV8U4A5</accession>
<dbReference type="GO" id="GO:0000444">
    <property type="term" value="C:MIS12/MIND type complex"/>
    <property type="evidence" value="ECO:0007669"/>
    <property type="project" value="InterPro"/>
</dbReference>
<evidence type="ECO:0000256" key="2">
    <source>
        <dbReference type="ARBA" id="ARBA00004629"/>
    </source>
</evidence>
<dbReference type="GO" id="GO:0005634">
    <property type="term" value="C:nucleus"/>
    <property type="evidence" value="ECO:0007669"/>
    <property type="project" value="UniProtKB-SubCell"/>
</dbReference>
<evidence type="ECO:0000256" key="4">
    <source>
        <dbReference type="ARBA" id="ARBA00022618"/>
    </source>
</evidence>
<dbReference type="PANTHER" id="PTHR15459:SF3">
    <property type="entry name" value="POLYAMINE-MODULATED FACTOR 1"/>
    <property type="match status" value="1"/>
</dbReference>
<evidence type="ECO:0000256" key="8">
    <source>
        <dbReference type="ARBA" id="ARBA00023306"/>
    </source>
</evidence>